<dbReference type="InterPro" id="IPR004188">
    <property type="entry name" value="Phe-tRNA_ligase_II_N"/>
</dbReference>
<dbReference type="Pfam" id="PF02912">
    <property type="entry name" value="Phe_tRNA-synt_N"/>
    <property type="match status" value="1"/>
</dbReference>
<dbReference type="EMBL" id="LCFD01000026">
    <property type="protein sequence ID" value="KKS84668.1"/>
    <property type="molecule type" value="Genomic_DNA"/>
</dbReference>
<dbReference type="Gene3D" id="3.30.930.10">
    <property type="entry name" value="Bira Bifunctional Protein, Domain 2"/>
    <property type="match status" value="1"/>
</dbReference>
<evidence type="ECO:0000256" key="1">
    <source>
        <dbReference type="ARBA" id="ARBA00013168"/>
    </source>
</evidence>
<dbReference type="InterPro" id="IPR018164">
    <property type="entry name" value="Ala-tRNA-synth_IIc_N"/>
</dbReference>
<dbReference type="GO" id="GO:0004826">
    <property type="term" value="F:phenylalanine-tRNA ligase activity"/>
    <property type="evidence" value="ECO:0007669"/>
    <property type="project" value="InterPro"/>
</dbReference>
<dbReference type="PANTHER" id="PTHR43462">
    <property type="entry name" value="ALANYL-TRNA EDITING PROTEIN"/>
    <property type="match status" value="1"/>
</dbReference>
<dbReference type="Proteomes" id="UP000034050">
    <property type="component" value="Unassembled WGS sequence"/>
</dbReference>
<evidence type="ECO:0000256" key="2">
    <source>
        <dbReference type="ARBA" id="ARBA00022555"/>
    </source>
</evidence>
<sequence>MTKLVYLTDSYKKTLVSKISTITKQGNQWEVILPETIFYPQGGGQPSDRGEIVGKHGKLIVTHVRMRDQDVVHEGKLNGHLKTGETVTAHIDWTSRFDHMRWHSAGHVLHEIIIQTVPGLTPAKGEHGKHAFIEYRGDINPRLKETLEKQTNMLIAEGRPIHTEMVSLEDLKKRVSWVPEHLPKNKPLRILQISGFAPTPDGGTQVKNTSEIGQIFVSEIEQLGETVRVHYHVSDLTKAPIQPAIKPSAAPTNQITLDAFRSLLLEMQNQLLELVSKTASTQLEQLKVNYFGSHGIATQLIKQLKDLPQLDRKTAGILVNEFKSSVDQAFTQQLNNATTKEVWFDVSLPGILPPEGHLHIVTQAIIEITRIFERIGFSRVRHPEVDWDYYAFESLNMPPDHPARDEWETFFIDHKFPSPLKGEGQGEVHKGKIVLTPHTSNGQVREMEKGKLPIRMINIAKCYRRQSDVSHVPMFHQFEGLFVDKNASIGDLKGVMDYFFKQYYGPDRKSRLRPFHFQFTEPSFEVDINCGVCLGKAHLPDGQGCKLCKDGWLELGGAGMVHPNVLKAGKIDPDKYNGFAFGWGVERVAMMKSGTQ</sequence>
<dbReference type="PROSITE" id="PS50860">
    <property type="entry name" value="AA_TRNA_LIGASE_II_ALA"/>
    <property type="match status" value="1"/>
</dbReference>
<feature type="domain" description="Aminoacyl-transfer RNA synthetases class-II family profile" evidence="10">
    <location>
        <begin position="368"/>
        <end position="591"/>
    </location>
</feature>
<keyword evidence="2" id="KW-0820">tRNA-binding</keyword>
<dbReference type="GO" id="GO:0006419">
    <property type="term" value="P:alanyl-tRNA aminoacylation"/>
    <property type="evidence" value="ECO:0007669"/>
    <property type="project" value="InterPro"/>
</dbReference>
<keyword evidence="6" id="KW-0694">RNA-binding</keyword>
<dbReference type="InterPro" id="IPR051335">
    <property type="entry name" value="Alanyl-tRNA_Editing_Enzymes"/>
</dbReference>
<dbReference type="InterPro" id="IPR045864">
    <property type="entry name" value="aa-tRNA-synth_II/BPL/LPL"/>
</dbReference>
<dbReference type="SUPFAM" id="SSF46589">
    <property type="entry name" value="tRNA-binding arm"/>
    <property type="match status" value="1"/>
</dbReference>
<organism evidence="11 12">
    <name type="scientific">Candidatus Gottesmanbacteria bacterium GW2011_GWB1_43_11</name>
    <dbReference type="NCBI Taxonomy" id="1618446"/>
    <lineage>
        <taxon>Bacteria</taxon>
        <taxon>Candidatus Gottesmaniibacteriota</taxon>
    </lineage>
</organism>
<dbReference type="Gene3D" id="3.30.980.10">
    <property type="entry name" value="Threonyl-trna Synthetase, Chain A, domain 2"/>
    <property type="match status" value="1"/>
</dbReference>
<evidence type="ECO:0000313" key="12">
    <source>
        <dbReference type="Proteomes" id="UP000034050"/>
    </source>
</evidence>
<accession>A0A0G1FCT4</accession>
<keyword evidence="4" id="KW-0547">Nucleotide-binding</keyword>
<dbReference type="PROSITE" id="PS50862">
    <property type="entry name" value="AA_TRNA_LIGASE_II"/>
    <property type="match status" value="1"/>
</dbReference>
<dbReference type="EC" id="6.1.1.7" evidence="1"/>
<dbReference type="InterPro" id="IPR018163">
    <property type="entry name" value="Thr/Ala-tRNA-synth_IIc_edit"/>
</dbReference>
<evidence type="ECO:0000256" key="3">
    <source>
        <dbReference type="ARBA" id="ARBA00022598"/>
    </source>
</evidence>
<dbReference type="InterPro" id="IPR018165">
    <property type="entry name" value="Ala-tRNA-synth_IIc_core"/>
</dbReference>
<dbReference type="InterPro" id="IPR002319">
    <property type="entry name" value="Phenylalanyl-tRNA_Synthase"/>
</dbReference>
<keyword evidence="3 11" id="KW-0436">Ligase</keyword>
<evidence type="ECO:0000256" key="5">
    <source>
        <dbReference type="ARBA" id="ARBA00022840"/>
    </source>
</evidence>
<protein>
    <recommendedName>
        <fullName evidence="1">alanine--tRNA ligase</fullName>
        <ecNumber evidence="1">6.1.1.7</ecNumber>
    </recommendedName>
</protein>
<evidence type="ECO:0000256" key="6">
    <source>
        <dbReference type="ARBA" id="ARBA00022884"/>
    </source>
</evidence>
<evidence type="ECO:0000259" key="10">
    <source>
        <dbReference type="PROSITE" id="PS50862"/>
    </source>
</evidence>
<dbReference type="SUPFAM" id="SSF55186">
    <property type="entry name" value="ThrRS/AlaRS common domain"/>
    <property type="match status" value="1"/>
</dbReference>
<evidence type="ECO:0000313" key="11">
    <source>
        <dbReference type="EMBL" id="KKS84668.1"/>
    </source>
</evidence>
<dbReference type="AlphaFoldDB" id="A0A0G1FCT4"/>
<dbReference type="SUPFAM" id="SSF50447">
    <property type="entry name" value="Translation proteins"/>
    <property type="match status" value="1"/>
</dbReference>
<dbReference type="InterPro" id="IPR009000">
    <property type="entry name" value="Transl_B-barrel_sf"/>
</dbReference>
<dbReference type="PANTHER" id="PTHR43462:SF2">
    <property type="entry name" value="THREONYL AND ALANYL TRNA SYNTHETASE SECOND ADDITIONAL DOMAIN-CONTAINING PROTEIN"/>
    <property type="match status" value="1"/>
</dbReference>
<feature type="domain" description="Alanyl-transfer RNA synthetases family profile" evidence="9">
    <location>
        <begin position="1"/>
        <end position="228"/>
    </location>
</feature>
<dbReference type="InterPro" id="IPR010978">
    <property type="entry name" value="tRNA-bd_arm"/>
</dbReference>
<dbReference type="Pfam" id="PF01411">
    <property type="entry name" value="tRNA-synt_2c"/>
    <property type="match status" value="1"/>
</dbReference>
<dbReference type="PATRIC" id="fig|1618446.3.peg.1512"/>
<dbReference type="InterPro" id="IPR006195">
    <property type="entry name" value="aa-tRNA-synth_II"/>
</dbReference>
<comment type="caution">
    <text evidence="11">The sequence shown here is derived from an EMBL/GenBank/DDBJ whole genome shotgun (WGS) entry which is preliminary data.</text>
</comment>
<dbReference type="CDD" id="cd00496">
    <property type="entry name" value="PheRS_alpha_core"/>
    <property type="match status" value="1"/>
</dbReference>
<evidence type="ECO:0000259" key="9">
    <source>
        <dbReference type="PROSITE" id="PS50860"/>
    </source>
</evidence>
<dbReference type="STRING" id="1618446.UV61_C0026G0001"/>
<keyword evidence="5" id="KW-0067">ATP-binding</keyword>
<dbReference type="GO" id="GO:0004813">
    <property type="term" value="F:alanine-tRNA ligase activity"/>
    <property type="evidence" value="ECO:0007669"/>
    <property type="project" value="UniProtKB-EC"/>
</dbReference>
<dbReference type="GO" id="GO:0000049">
    <property type="term" value="F:tRNA binding"/>
    <property type="evidence" value="ECO:0007669"/>
    <property type="project" value="UniProtKB-KW"/>
</dbReference>
<keyword evidence="8" id="KW-0030">Aminoacyl-tRNA synthetase</keyword>
<dbReference type="GO" id="GO:0005524">
    <property type="term" value="F:ATP binding"/>
    <property type="evidence" value="ECO:0007669"/>
    <property type="project" value="UniProtKB-KW"/>
</dbReference>
<reference evidence="11 12" key="1">
    <citation type="journal article" date="2015" name="Nature">
        <title>rRNA introns, odd ribosomes, and small enigmatic genomes across a large radiation of phyla.</title>
        <authorList>
            <person name="Brown C.T."/>
            <person name="Hug L.A."/>
            <person name="Thomas B.C."/>
            <person name="Sharon I."/>
            <person name="Castelle C.J."/>
            <person name="Singh A."/>
            <person name="Wilkins M.J."/>
            <person name="Williams K.H."/>
            <person name="Banfield J.F."/>
        </authorList>
    </citation>
    <scope>NUCLEOTIDE SEQUENCE [LARGE SCALE GENOMIC DNA]</scope>
</reference>
<name>A0A0G1FCT4_9BACT</name>
<evidence type="ECO:0000256" key="8">
    <source>
        <dbReference type="ARBA" id="ARBA00023146"/>
    </source>
</evidence>
<evidence type="ECO:0000256" key="7">
    <source>
        <dbReference type="ARBA" id="ARBA00022917"/>
    </source>
</evidence>
<evidence type="ECO:0000256" key="4">
    <source>
        <dbReference type="ARBA" id="ARBA00022741"/>
    </source>
</evidence>
<keyword evidence="7" id="KW-0648">Protein biosynthesis</keyword>
<dbReference type="Pfam" id="PF01409">
    <property type="entry name" value="tRNA-synt_2d"/>
    <property type="match status" value="1"/>
</dbReference>
<gene>
    <name evidence="11" type="ORF">UV61_C0026G0001</name>
</gene>
<dbReference type="GO" id="GO:0006432">
    <property type="term" value="P:phenylalanyl-tRNA aminoacylation"/>
    <property type="evidence" value="ECO:0007669"/>
    <property type="project" value="InterPro"/>
</dbReference>
<proteinExistence type="predicted"/>
<dbReference type="Gene3D" id="2.40.30.130">
    <property type="match status" value="1"/>
</dbReference>
<dbReference type="GO" id="GO:0005737">
    <property type="term" value="C:cytoplasm"/>
    <property type="evidence" value="ECO:0007669"/>
    <property type="project" value="InterPro"/>
</dbReference>
<feature type="non-terminal residue" evidence="11">
    <location>
        <position position="596"/>
    </location>
</feature>
<dbReference type="SUPFAM" id="SSF55681">
    <property type="entry name" value="Class II aaRS and biotin synthetases"/>
    <property type="match status" value="1"/>
</dbReference>